<sequence>MEEGRFLFRPRVSHQKMIKMKEVKIILALLIVGIILSRVYYITIPPRVKVEAPVSLTTPEMSYVMPVNEIPKLFVGDKETEITGFYTSSLPIAGSQESIENIKKYINKTAEYNLTFVIVGISGTYIDKSLNISAPVDIQEQLIKLFEEGRYKEFIELLEPMDSPEDAAELIDWALLDELFDYAASKGVYLVPSYIYNLPPLWWIKNYETHLQRSNTGNISFITAFNSPYNEKYADQVITAMVKRYKNHPALLGWDLYIGASGENNYPGGGYTNDLGWYDYSEVAQQRFKEWLKEEYGENLSVLRAAWGNSSVTFENAEMPKPLPDISDRDEMVDWINEPGDRRREFYDWQLFRLEEKDLARNHIAKLYKDLDPNHVVFSIASAPPINSGVFLREMAVDYYNYASSPYIDVVFACPGVYNGYWDEPARVVDTSRSVRYFQNRGKAVFIKWEDWGCTDLEEIKKCVVFARRTSSGLVIWEGKNIIPGDVDIYIYEFTDKEITTFASTLHSTSETSEESVKKADFVIIEDPFLDTLDYRWGIGEFEKFSGYKIRDRLVFGTLLSSARLDYDIISRDEIEKNPEILSKYKAVALVNLGRMDEKFLDALLDYRASGGGLFIVGRTGLFDEYGEKNRTYLKKLLNISEIQEYKITQYSWSFSNDDKLLEGIEGEEMNVKRGNLVYIPTFDYEKYGYKILARLDAKNNPEVATVGYKGRTVFWFPRIGVIEEEENIQKFLLNLYEIFVKGT</sequence>
<keyword evidence="5" id="KW-1133">Transmembrane helix</keyword>
<evidence type="ECO:0000256" key="4">
    <source>
        <dbReference type="ARBA" id="ARBA00023295"/>
    </source>
</evidence>
<dbReference type="PANTHER" id="PTHR36447:SF2">
    <property type="entry name" value="BETA-GALACTOSIDASE YESZ"/>
    <property type="match status" value="1"/>
</dbReference>
<comment type="caution">
    <text evidence="7">The sequence shown here is derived from an EMBL/GenBank/DDBJ whole genome shotgun (WGS) entry which is preliminary data.</text>
</comment>
<feature type="transmembrane region" description="Helical" evidence="5">
    <location>
        <begin position="21"/>
        <end position="41"/>
    </location>
</feature>
<dbReference type="Pfam" id="PF02449">
    <property type="entry name" value="Glyco_hydro_42"/>
    <property type="match status" value="1"/>
</dbReference>
<keyword evidence="1" id="KW-0479">Metal-binding</keyword>
<feature type="domain" description="Glycoside hydrolase family 42 N-terminal" evidence="6">
    <location>
        <begin position="171"/>
        <end position="350"/>
    </location>
</feature>
<dbReference type="GO" id="GO:0046872">
    <property type="term" value="F:metal ion binding"/>
    <property type="evidence" value="ECO:0007669"/>
    <property type="project" value="UniProtKB-KW"/>
</dbReference>
<dbReference type="SUPFAM" id="SSF51445">
    <property type="entry name" value="(Trans)glycosidases"/>
    <property type="match status" value="2"/>
</dbReference>
<evidence type="ECO:0000256" key="5">
    <source>
        <dbReference type="SAM" id="Phobius"/>
    </source>
</evidence>
<keyword evidence="2" id="KW-0378">Hydrolase</keyword>
<evidence type="ECO:0000256" key="3">
    <source>
        <dbReference type="ARBA" id="ARBA00022833"/>
    </source>
</evidence>
<reference evidence="7" key="1">
    <citation type="journal article" date="2020" name="mSystems">
        <title>Genome- and Community-Level Interaction Insights into Carbon Utilization and Element Cycling Functions of Hydrothermarchaeota in Hydrothermal Sediment.</title>
        <authorList>
            <person name="Zhou Z."/>
            <person name="Liu Y."/>
            <person name="Xu W."/>
            <person name="Pan J."/>
            <person name="Luo Z.H."/>
            <person name="Li M."/>
        </authorList>
    </citation>
    <scope>NUCLEOTIDE SEQUENCE [LARGE SCALE GENOMIC DNA]</scope>
    <source>
        <strain evidence="7">HyVt-28</strain>
    </source>
</reference>
<dbReference type="GO" id="GO:0009341">
    <property type="term" value="C:beta-galactosidase complex"/>
    <property type="evidence" value="ECO:0007669"/>
    <property type="project" value="InterPro"/>
</dbReference>
<dbReference type="CDD" id="cd03143">
    <property type="entry name" value="A4_beta-galactosidase_middle_domain"/>
    <property type="match status" value="1"/>
</dbReference>
<evidence type="ECO:0000313" key="7">
    <source>
        <dbReference type="EMBL" id="HDL59905.1"/>
    </source>
</evidence>
<keyword evidence="3" id="KW-0862">Zinc</keyword>
<accession>A0A7V0Q632</accession>
<dbReference type="SUPFAM" id="SSF52317">
    <property type="entry name" value="Class I glutamine amidotransferase-like"/>
    <property type="match status" value="1"/>
</dbReference>
<protein>
    <recommendedName>
        <fullName evidence="6">Glycoside hydrolase family 42 N-terminal domain-containing protein</fullName>
    </recommendedName>
</protein>
<organism evidence="7">
    <name type="scientific">candidate division WOR-3 bacterium</name>
    <dbReference type="NCBI Taxonomy" id="2052148"/>
    <lineage>
        <taxon>Bacteria</taxon>
        <taxon>Bacteria division WOR-3</taxon>
    </lineage>
</organism>
<dbReference type="InterPro" id="IPR003476">
    <property type="entry name" value="Glyco_hydro_42"/>
</dbReference>
<keyword evidence="5" id="KW-0472">Membrane</keyword>
<gene>
    <name evidence="7" type="ORF">ENH14_00455</name>
</gene>
<dbReference type="InterPro" id="IPR013529">
    <property type="entry name" value="Glyco_hydro_42_N"/>
</dbReference>
<evidence type="ECO:0000259" key="6">
    <source>
        <dbReference type="Pfam" id="PF02449"/>
    </source>
</evidence>
<proteinExistence type="predicted"/>
<evidence type="ECO:0000256" key="2">
    <source>
        <dbReference type="ARBA" id="ARBA00022801"/>
    </source>
</evidence>
<dbReference type="GO" id="GO:0004565">
    <property type="term" value="F:beta-galactosidase activity"/>
    <property type="evidence" value="ECO:0007669"/>
    <property type="project" value="InterPro"/>
</dbReference>
<dbReference type="Gene3D" id="3.20.20.80">
    <property type="entry name" value="Glycosidases"/>
    <property type="match status" value="1"/>
</dbReference>
<evidence type="ECO:0000256" key="1">
    <source>
        <dbReference type="ARBA" id="ARBA00022723"/>
    </source>
</evidence>
<name>A0A7V0Q632_UNCW3</name>
<dbReference type="AlphaFoldDB" id="A0A7V0Q632"/>
<dbReference type="EMBL" id="DRDR01000020">
    <property type="protein sequence ID" value="HDL59905.1"/>
    <property type="molecule type" value="Genomic_DNA"/>
</dbReference>
<dbReference type="InterPro" id="IPR029062">
    <property type="entry name" value="Class_I_gatase-like"/>
</dbReference>
<keyword evidence="4" id="KW-0326">Glycosidase</keyword>
<dbReference type="GO" id="GO:0005975">
    <property type="term" value="P:carbohydrate metabolic process"/>
    <property type="evidence" value="ECO:0007669"/>
    <property type="project" value="InterPro"/>
</dbReference>
<dbReference type="Gene3D" id="3.40.50.880">
    <property type="match status" value="1"/>
</dbReference>
<dbReference type="PANTHER" id="PTHR36447">
    <property type="entry name" value="BETA-GALACTOSIDASE GANA"/>
    <property type="match status" value="1"/>
</dbReference>
<dbReference type="InterPro" id="IPR017853">
    <property type="entry name" value="GH"/>
</dbReference>
<keyword evidence="5" id="KW-0812">Transmembrane</keyword>
<dbReference type="Proteomes" id="UP000886381">
    <property type="component" value="Unassembled WGS sequence"/>
</dbReference>